<evidence type="ECO:0000256" key="1">
    <source>
        <dbReference type="SAM" id="MobiDB-lite"/>
    </source>
</evidence>
<reference evidence="2 3" key="1">
    <citation type="journal article" date="2013" name="Curr. Biol.">
        <title>The Genome of the Foraminiferan Reticulomyxa filosa.</title>
        <authorList>
            <person name="Glockner G."/>
            <person name="Hulsmann N."/>
            <person name="Schleicher M."/>
            <person name="Noegel A.A."/>
            <person name="Eichinger L."/>
            <person name="Gallinger C."/>
            <person name="Pawlowski J."/>
            <person name="Sierra R."/>
            <person name="Euteneuer U."/>
            <person name="Pillet L."/>
            <person name="Moustafa A."/>
            <person name="Platzer M."/>
            <person name="Groth M."/>
            <person name="Szafranski K."/>
            <person name="Schliwa M."/>
        </authorList>
    </citation>
    <scope>NUCLEOTIDE SEQUENCE [LARGE SCALE GENOMIC DNA]</scope>
</reference>
<feature type="region of interest" description="Disordered" evidence="1">
    <location>
        <begin position="1"/>
        <end position="63"/>
    </location>
</feature>
<feature type="compositionally biased region" description="Acidic residues" evidence="1">
    <location>
        <begin position="80"/>
        <end position="93"/>
    </location>
</feature>
<organism evidence="2 3">
    <name type="scientific">Reticulomyxa filosa</name>
    <dbReference type="NCBI Taxonomy" id="46433"/>
    <lineage>
        <taxon>Eukaryota</taxon>
        <taxon>Sar</taxon>
        <taxon>Rhizaria</taxon>
        <taxon>Retaria</taxon>
        <taxon>Foraminifera</taxon>
        <taxon>Monothalamids</taxon>
        <taxon>Reticulomyxidae</taxon>
        <taxon>Reticulomyxa</taxon>
    </lineage>
</organism>
<feature type="non-terminal residue" evidence="2">
    <location>
        <position position="212"/>
    </location>
</feature>
<comment type="caution">
    <text evidence="2">The sequence shown here is derived from an EMBL/GenBank/DDBJ whole genome shotgun (WGS) entry which is preliminary data.</text>
</comment>
<accession>X6LTB9</accession>
<evidence type="ECO:0000313" key="2">
    <source>
        <dbReference type="EMBL" id="ETO04859.1"/>
    </source>
</evidence>
<feature type="region of interest" description="Disordered" evidence="1">
    <location>
        <begin position="77"/>
        <end position="113"/>
    </location>
</feature>
<feature type="non-terminal residue" evidence="2">
    <location>
        <position position="1"/>
    </location>
</feature>
<dbReference type="EMBL" id="ASPP01028847">
    <property type="protein sequence ID" value="ETO04859.1"/>
    <property type="molecule type" value="Genomic_DNA"/>
</dbReference>
<name>X6LTB9_RETFI</name>
<keyword evidence="3" id="KW-1185">Reference proteome</keyword>
<feature type="compositionally biased region" description="Acidic residues" evidence="1">
    <location>
        <begin position="175"/>
        <end position="196"/>
    </location>
</feature>
<proteinExistence type="predicted"/>
<feature type="region of interest" description="Disordered" evidence="1">
    <location>
        <begin position="170"/>
        <end position="212"/>
    </location>
</feature>
<feature type="compositionally biased region" description="Acidic residues" evidence="1">
    <location>
        <begin position="32"/>
        <end position="49"/>
    </location>
</feature>
<gene>
    <name evidence="2" type="ORF">RFI_32537</name>
</gene>
<sequence>NDDKEEDVDLFSMMNQHDPLLYQSKRVNENKNDDDDYDDDNDNDNEDKEEEKSHHLGHSSAITIHLKKSLVDSARRMIQSEDEDEDENEDEDEYRNKNKNENENGGQHTSSAAFFQPPLSQDLLKNIPRDNHIRLHTFLQHLRHAIQHDTYAVLFLYTKYHCANDGVATKRKNEENEEEAKEKEEEEEEEEEEDYEIVNPYTPLAKSGEMDE</sequence>
<evidence type="ECO:0000313" key="3">
    <source>
        <dbReference type="Proteomes" id="UP000023152"/>
    </source>
</evidence>
<dbReference type="AlphaFoldDB" id="X6LTB9"/>
<protein>
    <submittedName>
        <fullName evidence="2">PHD-finger family protein</fullName>
    </submittedName>
</protein>
<dbReference type="Proteomes" id="UP000023152">
    <property type="component" value="Unassembled WGS sequence"/>
</dbReference>